<evidence type="ECO:0000313" key="1">
    <source>
        <dbReference type="EMBL" id="CEK87066.1"/>
    </source>
</evidence>
<proteinExistence type="predicted"/>
<dbReference type="EMBL" id="HACG01040201">
    <property type="protein sequence ID" value="CEK87066.1"/>
    <property type="molecule type" value="Transcribed_RNA"/>
</dbReference>
<gene>
    <name evidence="1" type="primary">ORF157140</name>
</gene>
<protein>
    <submittedName>
        <fullName evidence="1">Uncharacterized protein</fullName>
    </submittedName>
</protein>
<name>A0A0B7B473_9EUPU</name>
<feature type="non-terminal residue" evidence="1">
    <location>
        <position position="1"/>
    </location>
</feature>
<accession>A0A0B7B473</accession>
<sequence>TYTEEHNFTYTEELNYTYTEFRDLWKNIPTVPRGEKKPSNLEARALPPAT</sequence>
<reference evidence="1" key="1">
    <citation type="submission" date="2014-12" db="EMBL/GenBank/DDBJ databases">
        <title>Insight into the proteome of Arion vulgaris.</title>
        <authorList>
            <person name="Aradska J."/>
            <person name="Bulat T."/>
            <person name="Smidak R."/>
            <person name="Sarate P."/>
            <person name="Gangsoo J."/>
            <person name="Sialana F."/>
            <person name="Bilban M."/>
            <person name="Lubec G."/>
        </authorList>
    </citation>
    <scope>NUCLEOTIDE SEQUENCE</scope>
    <source>
        <tissue evidence="1">Skin</tissue>
    </source>
</reference>
<organism evidence="1">
    <name type="scientific">Arion vulgaris</name>
    <dbReference type="NCBI Taxonomy" id="1028688"/>
    <lineage>
        <taxon>Eukaryota</taxon>
        <taxon>Metazoa</taxon>
        <taxon>Spiralia</taxon>
        <taxon>Lophotrochozoa</taxon>
        <taxon>Mollusca</taxon>
        <taxon>Gastropoda</taxon>
        <taxon>Heterobranchia</taxon>
        <taxon>Euthyneura</taxon>
        <taxon>Panpulmonata</taxon>
        <taxon>Eupulmonata</taxon>
        <taxon>Stylommatophora</taxon>
        <taxon>Helicina</taxon>
        <taxon>Arionoidea</taxon>
        <taxon>Arionidae</taxon>
        <taxon>Arion</taxon>
    </lineage>
</organism>
<dbReference type="AlphaFoldDB" id="A0A0B7B473"/>